<evidence type="ECO:0000256" key="6">
    <source>
        <dbReference type="ARBA" id="ARBA00022692"/>
    </source>
</evidence>
<dbReference type="Proteomes" id="UP000233837">
    <property type="component" value="Unassembled WGS sequence"/>
</dbReference>
<evidence type="ECO:0000256" key="4">
    <source>
        <dbReference type="ARBA" id="ARBA00012483"/>
    </source>
</evidence>
<name>A0A2I0WDU4_9ASPA</name>
<evidence type="ECO:0000256" key="14">
    <source>
        <dbReference type="PROSITE-ProRule" id="PRU00175"/>
    </source>
</evidence>
<dbReference type="GO" id="GO:0016020">
    <property type="term" value="C:membrane"/>
    <property type="evidence" value="ECO:0007669"/>
    <property type="project" value="UniProtKB-SubCell"/>
</dbReference>
<evidence type="ECO:0000259" key="16">
    <source>
        <dbReference type="PROSITE" id="PS50089"/>
    </source>
</evidence>
<evidence type="ECO:0000256" key="1">
    <source>
        <dbReference type="ARBA" id="ARBA00000900"/>
    </source>
</evidence>
<dbReference type="EC" id="2.3.2.27" evidence="4"/>
<evidence type="ECO:0000256" key="3">
    <source>
        <dbReference type="ARBA" id="ARBA00004906"/>
    </source>
</evidence>
<dbReference type="CDD" id="cd16461">
    <property type="entry name" value="RING-H2_EL5-like"/>
    <property type="match status" value="1"/>
</dbReference>
<comment type="pathway">
    <text evidence="3">Protein modification; protein ubiquitination.</text>
</comment>
<keyword evidence="10" id="KW-0862">Zinc</keyword>
<dbReference type="GO" id="GO:0008270">
    <property type="term" value="F:zinc ion binding"/>
    <property type="evidence" value="ECO:0007669"/>
    <property type="project" value="UniProtKB-KW"/>
</dbReference>
<keyword evidence="8 14" id="KW-0863">Zinc-finger</keyword>
<evidence type="ECO:0000256" key="11">
    <source>
        <dbReference type="ARBA" id="ARBA00022989"/>
    </source>
</evidence>
<organism evidence="17 18">
    <name type="scientific">Dendrobium catenatum</name>
    <dbReference type="NCBI Taxonomy" id="906689"/>
    <lineage>
        <taxon>Eukaryota</taxon>
        <taxon>Viridiplantae</taxon>
        <taxon>Streptophyta</taxon>
        <taxon>Embryophyta</taxon>
        <taxon>Tracheophyta</taxon>
        <taxon>Spermatophyta</taxon>
        <taxon>Magnoliopsida</taxon>
        <taxon>Liliopsida</taxon>
        <taxon>Asparagales</taxon>
        <taxon>Orchidaceae</taxon>
        <taxon>Epidendroideae</taxon>
        <taxon>Malaxideae</taxon>
        <taxon>Dendrobiinae</taxon>
        <taxon>Dendrobium</taxon>
    </lineage>
</organism>
<feature type="domain" description="RING-type" evidence="16">
    <location>
        <begin position="106"/>
        <end position="148"/>
    </location>
</feature>
<evidence type="ECO:0000256" key="7">
    <source>
        <dbReference type="ARBA" id="ARBA00022723"/>
    </source>
</evidence>
<evidence type="ECO:0000256" key="9">
    <source>
        <dbReference type="ARBA" id="ARBA00022786"/>
    </source>
</evidence>
<evidence type="ECO:0000256" key="12">
    <source>
        <dbReference type="ARBA" id="ARBA00023136"/>
    </source>
</evidence>
<evidence type="ECO:0000256" key="5">
    <source>
        <dbReference type="ARBA" id="ARBA00022679"/>
    </source>
</evidence>
<dbReference type="PANTHER" id="PTHR46913">
    <property type="entry name" value="RING-H2 FINGER PROTEIN ATL16"/>
    <property type="match status" value="1"/>
</dbReference>
<proteinExistence type="inferred from homology"/>
<dbReference type="OrthoDB" id="8062037at2759"/>
<comment type="subcellular location">
    <subcellularLocation>
        <location evidence="2">Membrane</location>
        <topology evidence="2">Single-pass membrane protein</topology>
    </subcellularLocation>
</comment>
<dbReference type="GO" id="GO:0061630">
    <property type="term" value="F:ubiquitin protein ligase activity"/>
    <property type="evidence" value="ECO:0007669"/>
    <property type="project" value="UniProtKB-EC"/>
</dbReference>
<evidence type="ECO:0000256" key="10">
    <source>
        <dbReference type="ARBA" id="ARBA00022833"/>
    </source>
</evidence>
<keyword evidence="18" id="KW-1185">Reference proteome</keyword>
<dbReference type="InterPro" id="IPR044600">
    <property type="entry name" value="ATL1/ATL16-like"/>
</dbReference>
<dbReference type="SMART" id="SM00184">
    <property type="entry name" value="RING"/>
    <property type="match status" value="1"/>
</dbReference>
<feature type="transmembrane region" description="Helical" evidence="15">
    <location>
        <begin position="26"/>
        <end position="48"/>
    </location>
</feature>
<protein>
    <recommendedName>
        <fullName evidence="4">RING-type E3 ubiquitin transferase</fullName>
        <ecNumber evidence="4">2.3.2.27</ecNumber>
    </recommendedName>
</protein>
<keyword evidence="9" id="KW-0833">Ubl conjugation pathway</keyword>
<dbReference type="GO" id="GO:0016567">
    <property type="term" value="P:protein ubiquitination"/>
    <property type="evidence" value="ECO:0007669"/>
    <property type="project" value="InterPro"/>
</dbReference>
<evidence type="ECO:0000256" key="15">
    <source>
        <dbReference type="SAM" id="Phobius"/>
    </source>
</evidence>
<keyword evidence="12 15" id="KW-0472">Membrane</keyword>
<dbReference type="InterPro" id="IPR001841">
    <property type="entry name" value="Znf_RING"/>
</dbReference>
<keyword evidence="7" id="KW-0479">Metal-binding</keyword>
<comment type="similarity">
    <text evidence="13">Belongs to the RING-type zinc finger family. ATL subfamily.</text>
</comment>
<accession>A0A2I0WDU4</accession>
<reference evidence="17 18" key="1">
    <citation type="journal article" date="2016" name="Sci. Rep.">
        <title>The Dendrobium catenatum Lindl. genome sequence provides insights into polysaccharide synthase, floral development and adaptive evolution.</title>
        <authorList>
            <person name="Zhang G.Q."/>
            <person name="Xu Q."/>
            <person name="Bian C."/>
            <person name="Tsai W.C."/>
            <person name="Yeh C.M."/>
            <person name="Liu K.W."/>
            <person name="Yoshida K."/>
            <person name="Zhang L.S."/>
            <person name="Chang S.B."/>
            <person name="Chen F."/>
            <person name="Shi Y."/>
            <person name="Su Y.Y."/>
            <person name="Zhang Y.Q."/>
            <person name="Chen L.J."/>
            <person name="Yin Y."/>
            <person name="Lin M."/>
            <person name="Huang H."/>
            <person name="Deng H."/>
            <person name="Wang Z.W."/>
            <person name="Zhu S.L."/>
            <person name="Zhao X."/>
            <person name="Deng C."/>
            <person name="Niu S.C."/>
            <person name="Huang J."/>
            <person name="Wang M."/>
            <person name="Liu G.H."/>
            <person name="Yang H.J."/>
            <person name="Xiao X.J."/>
            <person name="Hsiao Y.Y."/>
            <person name="Wu W.L."/>
            <person name="Chen Y.Y."/>
            <person name="Mitsuda N."/>
            <person name="Ohme-Takagi M."/>
            <person name="Luo Y.B."/>
            <person name="Van de Peer Y."/>
            <person name="Liu Z.J."/>
        </authorList>
    </citation>
    <scope>NUCLEOTIDE SEQUENCE [LARGE SCALE GENOMIC DNA]</scope>
    <source>
        <tissue evidence="17">The whole plant</tissue>
    </source>
</reference>
<evidence type="ECO:0000256" key="8">
    <source>
        <dbReference type="ARBA" id="ARBA00022771"/>
    </source>
</evidence>
<dbReference type="InterPro" id="IPR013083">
    <property type="entry name" value="Znf_RING/FYVE/PHD"/>
</dbReference>
<evidence type="ECO:0000256" key="2">
    <source>
        <dbReference type="ARBA" id="ARBA00004167"/>
    </source>
</evidence>
<dbReference type="FunFam" id="3.30.40.10:FF:000475">
    <property type="entry name" value="RING-H2 finger protein ATL3"/>
    <property type="match status" value="1"/>
</dbReference>
<evidence type="ECO:0000313" key="17">
    <source>
        <dbReference type="EMBL" id="PKU73837.1"/>
    </source>
</evidence>
<dbReference type="Pfam" id="PF13639">
    <property type="entry name" value="zf-RING_2"/>
    <property type="match status" value="1"/>
</dbReference>
<evidence type="ECO:0000313" key="18">
    <source>
        <dbReference type="Proteomes" id="UP000233837"/>
    </source>
</evidence>
<dbReference type="EMBL" id="KZ502719">
    <property type="protein sequence ID" value="PKU73837.1"/>
    <property type="molecule type" value="Genomic_DNA"/>
</dbReference>
<reference evidence="17 18" key="2">
    <citation type="journal article" date="2017" name="Nature">
        <title>The Apostasia genome and the evolution of orchids.</title>
        <authorList>
            <person name="Zhang G.Q."/>
            <person name="Liu K.W."/>
            <person name="Li Z."/>
            <person name="Lohaus R."/>
            <person name="Hsiao Y.Y."/>
            <person name="Niu S.C."/>
            <person name="Wang J.Y."/>
            <person name="Lin Y.C."/>
            <person name="Xu Q."/>
            <person name="Chen L.J."/>
            <person name="Yoshida K."/>
            <person name="Fujiwara S."/>
            <person name="Wang Z.W."/>
            <person name="Zhang Y.Q."/>
            <person name="Mitsuda N."/>
            <person name="Wang M."/>
            <person name="Liu G.H."/>
            <person name="Pecoraro L."/>
            <person name="Huang H.X."/>
            <person name="Xiao X.J."/>
            <person name="Lin M."/>
            <person name="Wu X.Y."/>
            <person name="Wu W.L."/>
            <person name="Chen Y.Y."/>
            <person name="Chang S.B."/>
            <person name="Sakamoto S."/>
            <person name="Ohme-Takagi M."/>
            <person name="Yagi M."/>
            <person name="Zeng S.J."/>
            <person name="Shen C.Y."/>
            <person name="Yeh C.M."/>
            <person name="Luo Y.B."/>
            <person name="Tsai W.C."/>
            <person name="Van de Peer Y."/>
            <person name="Liu Z.J."/>
        </authorList>
    </citation>
    <scope>NUCLEOTIDE SEQUENCE [LARGE SCALE GENOMIC DNA]</scope>
    <source>
        <tissue evidence="17">The whole plant</tissue>
    </source>
</reference>
<keyword evidence="11 15" id="KW-1133">Transmembrane helix</keyword>
<dbReference type="Gene3D" id="3.30.40.10">
    <property type="entry name" value="Zinc/RING finger domain, C3HC4 (zinc finger)"/>
    <property type="match status" value="1"/>
</dbReference>
<sequence length="270" mass="29316">MGDQNPSSNHRYNTDGSATADKITSMAMVLTVIFFFLVVIFVLFLYIYTHYCWIGRSITHRRPARTHFIFAAGDASLPSIGLNPSILLSLPITIYRSNDSKEGLECAVCLSELSDGEKARILPNCSHGFHLECIDMWFHTHSTCPLCRCPVGGERELSLSQPAGLQGGIMLGILSPDRSSTEMFQSSLSPLTSSRPQMEEIKSPVDEGISPARLKVGSFKRISSRGKMITGGSCCGSPMVSDIEQGLVGYGEVNGEGSSVSPKTTESRIL</sequence>
<keyword evidence="6 15" id="KW-0812">Transmembrane</keyword>
<dbReference type="PANTHER" id="PTHR46913:SF1">
    <property type="entry name" value="RING-H2 FINGER PROTEIN ATL16"/>
    <property type="match status" value="1"/>
</dbReference>
<gene>
    <name evidence="17" type="primary">ATL3</name>
    <name evidence="17" type="ORF">MA16_Dca011984</name>
</gene>
<evidence type="ECO:0000256" key="13">
    <source>
        <dbReference type="ARBA" id="ARBA00024209"/>
    </source>
</evidence>
<comment type="catalytic activity">
    <reaction evidence="1">
        <text>S-ubiquitinyl-[E2 ubiquitin-conjugating enzyme]-L-cysteine + [acceptor protein]-L-lysine = [E2 ubiquitin-conjugating enzyme]-L-cysteine + N(6)-ubiquitinyl-[acceptor protein]-L-lysine.</text>
        <dbReference type="EC" id="2.3.2.27"/>
    </reaction>
</comment>
<dbReference type="AlphaFoldDB" id="A0A2I0WDU4"/>
<dbReference type="PROSITE" id="PS50089">
    <property type="entry name" value="ZF_RING_2"/>
    <property type="match status" value="1"/>
</dbReference>
<keyword evidence="5" id="KW-0808">Transferase</keyword>
<dbReference type="SUPFAM" id="SSF57850">
    <property type="entry name" value="RING/U-box"/>
    <property type="match status" value="1"/>
</dbReference>